<feature type="domain" description="ABC transporter" evidence="5">
    <location>
        <begin position="5"/>
        <end position="233"/>
    </location>
</feature>
<dbReference type="Gene3D" id="3.40.50.300">
    <property type="entry name" value="P-loop containing nucleotide triphosphate hydrolases"/>
    <property type="match status" value="1"/>
</dbReference>
<evidence type="ECO:0000259" key="5">
    <source>
        <dbReference type="PROSITE" id="PS50893"/>
    </source>
</evidence>
<dbReference type="EMBL" id="DXHU01000021">
    <property type="protein sequence ID" value="HIV99227.1"/>
    <property type="molecule type" value="Genomic_DNA"/>
</dbReference>
<comment type="caution">
    <text evidence="6">The sequence shown here is derived from an EMBL/GenBank/DDBJ whole genome shotgun (WGS) entry which is preliminary data.</text>
</comment>
<reference evidence="6" key="1">
    <citation type="journal article" date="2021" name="PeerJ">
        <title>Extensive microbial diversity within the chicken gut microbiome revealed by metagenomics and culture.</title>
        <authorList>
            <person name="Gilroy R."/>
            <person name="Ravi A."/>
            <person name="Getino M."/>
            <person name="Pursley I."/>
            <person name="Horton D.L."/>
            <person name="Alikhan N.F."/>
            <person name="Baker D."/>
            <person name="Gharbi K."/>
            <person name="Hall N."/>
            <person name="Watson M."/>
            <person name="Adriaenssens E.M."/>
            <person name="Foster-Nyarko E."/>
            <person name="Jarju S."/>
            <person name="Secka A."/>
            <person name="Antonio M."/>
            <person name="Oren A."/>
            <person name="Chaudhuri R.R."/>
            <person name="La Ragione R."/>
            <person name="Hildebrand F."/>
            <person name="Pallen M.J."/>
        </authorList>
    </citation>
    <scope>NUCLEOTIDE SEQUENCE</scope>
    <source>
        <strain evidence="6">Gambia11-129</strain>
    </source>
</reference>
<evidence type="ECO:0000256" key="1">
    <source>
        <dbReference type="ARBA" id="ARBA00005417"/>
    </source>
</evidence>
<evidence type="ECO:0000256" key="2">
    <source>
        <dbReference type="ARBA" id="ARBA00022448"/>
    </source>
</evidence>
<organism evidence="6 7">
    <name type="scientific">Candidatus Ornithospirochaeta avicola</name>
    <dbReference type="NCBI Taxonomy" id="2840896"/>
    <lineage>
        <taxon>Bacteria</taxon>
        <taxon>Pseudomonadati</taxon>
        <taxon>Spirochaetota</taxon>
        <taxon>Spirochaetia</taxon>
        <taxon>Spirochaetales</taxon>
        <taxon>Spirochaetaceae</taxon>
        <taxon>Spirochaetaceae incertae sedis</taxon>
        <taxon>Candidatus Ornithospirochaeta</taxon>
    </lineage>
</organism>
<dbReference type="Proteomes" id="UP000823936">
    <property type="component" value="Unassembled WGS sequence"/>
</dbReference>
<dbReference type="InterPro" id="IPR017871">
    <property type="entry name" value="ABC_transporter-like_CS"/>
</dbReference>
<evidence type="ECO:0000313" key="7">
    <source>
        <dbReference type="Proteomes" id="UP000823936"/>
    </source>
</evidence>
<dbReference type="AlphaFoldDB" id="A0A9D1PTU6"/>
<dbReference type="SMART" id="SM00382">
    <property type="entry name" value="AAA"/>
    <property type="match status" value="1"/>
</dbReference>
<keyword evidence="4 6" id="KW-0067">ATP-binding</keyword>
<accession>A0A9D1PTU6</accession>
<dbReference type="PANTHER" id="PTHR42734">
    <property type="entry name" value="METAL TRANSPORT SYSTEM ATP-BINDING PROTEIN TM_0124-RELATED"/>
    <property type="match status" value="1"/>
</dbReference>
<sequence>MSTLISAEKISLGYEGERILENLSFSVQDGDYLCIVGENGAGKSTLVKALLSIISPMEGKIKFAPGIEKTIGYLPQKSYISRSFPTSCAEVVLSGRAASLTRRFFYSKEDKKIAYENMERLAILDLQNKSFSTLSGGQAQRVLIARALSASKKILLLDEPTSSLDPVASGNLYSLFEDLNASGMTMIMVTHDIHVALKSAKHILYLGHMGAVYSEKDEFFSSSVGKRYLEESGHV</sequence>
<comment type="similarity">
    <text evidence="1">Belongs to the ABC transporter superfamily.</text>
</comment>
<dbReference type="InterPro" id="IPR050153">
    <property type="entry name" value="Metal_Ion_Import_ABC"/>
</dbReference>
<evidence type="ECO:0000313" key="6">
    <source>
        <dbReference type="EMBL" id="HIV99227.1"/>
    </source>
</evidence>
<dbReference type="InterPro" id="IPR003593">
    <property type="entry name" value="AAA+_ATPase"/>
</dbReference>
<dbReference type="InterPro" id="IPR003439">
    <property type="entry name" value="ABC_transporter-like_ATP-bd"/>
</dbReference>
<protein>
    <submittedName>
        <fullName evidence="6">ATP-binding cassette domain-containing protein</fullName>
    </submittedName>
</protein>
<evidence type="ECO:0000256" key="3">
    <source>
        <dbReference type="ARBA" id="ARBA00022741"/>
    </source>
</evidence>
<dbReference type="PROSITE" id="PS00211">
    <property type="entry name" value="ABC_TRANSPORTER_1"/>
    <property type="match status" value="1"/>
</dbReference>
<dbReference type="PANTHER" id="PTHR42734:SF17">
    <property type="entry name" value="METAL TRANSPORT SYSTEM ATP-BINDING PROTEIN TM_0124-RELATED"/>
    <property type="match status" value="1"/>
</dbReference>
<reference evidence="6" key="2">
    <citation type="submission" date="2021-04" db="EMBL/GenBank/DDBJ databases">
        <authorList>
            <person name="Gilroy R."/>
        </authorList>
    </citation>
    <scope>NUCLEOTIDE SEQUENCE</scope>
    <source>
        <strain evidence="6">Gambia11-129</strain>
    </source>
</reference>
<keyword evidence="2" id="KW-0813">Transport</keyword>
<dbReference type="PROSITE" id="PS50893">
    <property type="entry name" value="ABC_TRANSPORTER_2"/>
    <property type="match status" value="1"/>
</dbReference>
<proteinExistence type="inferred from homology"/>
<dbReference type="GO" id="GO:0016887">
    <property type="term" value="F:ATP hydrolysis activity"/>
    <property type="evidence" value="ECO:0007669"/>
    <property type="project" value="InterPro"/>
</dbReference>
<dbReference type="GO" id="GO:0005524">
    <property type="term" value="F:ATP binding"/>
    <property type="evidence" value="ECO:0007669"/>
    <property type="project" value="UniProtKB-KW"/>
</dbReference>
<evidence type="ECO:0000256" key="4">
    <source>
        <dbReference type="ARBA" id="ARBA00022840"/>
    </source>
</evidence>
<dbReference type="SUPFAM" id="SSF52540">
    <property type="entry name" value="P-loop containing nucleoside triphosphate hydrolases"/>
    <property type="match status" value="1"/>
</dbReference>
<keyword evidence="3" id="KW-0547">Nucleotide-binding</keyword>
<gene>
    <name evidence="6" type="ORF">IAB12_05585</name>
</gene>
<dbReference type="InterPro" id="IPR027417">
    <property type="entry name" value="P-loop_NTPase"/>
</dbReference>
<name>A0A9D1PTU6_9SPIO</name>
<dbReference type="Pfam" id="PF00005">
    <property type="entry name" value="ABC_tran"/>
    <property type="match status" value="1"/>
</dbReference>